<dbReference type="EMBL" id="PEVY01000011">
    <property type="protein sequence ID" value="PIU75472.1"/>
    <property type="molecule type" value="Genomic_DNA"/>
</dbReference>
<name>A0A2M7AXX0_9BACT</name>
<dbReference type="Proteomes" id="UP000228775">
    <property type="component" value="Unassembled WGS sequence"/>
</dbReference>
<gene>
    <name evidence="1" type="ORF">COS76_00560</name>
</gene>
<comment type="caution">
    <text evidence="1">The sequence shown here is derived from an EMBL/GenBank/DDBJ whole genome shotgun (WGS) entry which is preliminary data.</text>
</comment>
<accession>A0A2M7AXX0</accession>
<sequence>MTIEIPLYQNKKGEMVPWEKLTEEEKREENKKSRIMWLNPPEIKENISEIIDLLSKTTSLSRSEVKQEIEKILQENQ</sequence>
<dbReference type="AlphaFoldDB" id="A0A2M7AXX0"/>
<proteinExistence type="predicted"/>
<organism evidence="1 2">
    <name type="scientific">Candidatus Portnoybacteria bacterium CG06_land_8_20_14_3_00_39_12</name>
    <dbReference type="NCBI Taxonomy" id="1974809"/>
    <lineage>
        <taxon>Bacteria</taxon>
        <taxon>Candidatus Portnoyibacteriota</taxon>
    </lineage>
</organism>
<evidence type="ECO:0000313" key="2">
    <source>
        <dbReference type="Proteomes" id="UP000228775"/>
    </source>
</evidence>
<protein>
    <submittedName>
        <fullName evidence="1">Uncharacterized protein</fullName>
    </submittedName>
</protein>
<evidence type="ECO:0000313" key="1">
    <source>
        <dbReference type="EMBL" id="PIU75472.1"/>
    </source>
</evidence>
<reference evidence="2" key="1">
    <citation type="submission" date="2017-09" db="EMBL/GenBank/DDBJ databases">
        <title>Depth-based differentiation of microbial function through sediment-hosted aquifers and enrichment of novel symbionts in the deep terrestrial subsurface.</title>
        <authorList>
            <person name="Probst A.J."/>
            <person name="Ladd B."/>
            <person name="Jarett J.K."/>
            <person name="Geller-Mcgrath D.E."/>
            <person name="Sieber C.M.K."/>
            <person name="Emerson J.B."/>
            <person name="Anantharaman K."/>
            <person name="Thomas B.C."/>
            <person name="Malmstrom R."/>
            <person name="Stieglmeier M."/>
            <person name="Klingl A."/>
            <person name="Woyke T."/>
            <person name="Ryan C.M."/>
            <person name="Banfield J.F."/>
        </authorList>
    </citation>
    <scope>NUCLEOTIDE SEQUENCE [LARGE SCALE GENOMIC DNA]</scope>
</reference>